<dbReference type="PROSITE" id="PS50885">
    <property type="entry name" value="HAMP"/>
    <property type="match status" value="1"/>
</dbReference>
<keyword evidence="10" id="KW-0675">Receptor</keyword>
<dbReference type="GO" id="GO:0006935">
    <property type="term" value="P:chemotaxis"/>
    <property type="evidence" value="ECO:0007669"/>
    <property type="project" value="InterPro"/>
</dbReference>
<evidence type="ECO:0000256" key="3">
    <source>
        <dbReference type="ARBA" id="ARBA00022989"/>
    </source>
</evidence>
<dbReference type="Gene3D" id="3.30.450.20">
    <property type="entry name" value="PAS domain"/>
    <property type="match status" value="1"/>
</dbReference>
<dbReference type="InterPro" id="IPR029151">
    <property type="entry name" value="Sensor-like_sf"/>
</dbReference>
<dbReference type="CDD" id="cd11386">
    <property type="entry name" value="MCP_signal"/>
    <property type="match status" value="1"/>
</dbReference>
<dbReference type="GO" id="GO:0016020">
    <property type="term" value="C:membrane"/>
    <property type="evidence" value="ECO:0007669"/>
    <property type="project" value="UniProtKB-SubCell"/>
</dbReference>
<feature type="domain" description="Methyl-accepting transducer" evidence="8">
    <location>
        <begin position="380"/>
        <end position="616"/>
    </location>
</feature>
<dbReference type="InterPro" id="IPR004090">
    <property type="entry name" value="Chemotax_Me-accpt_rcpt"/>
</dbReference>
<comment type="similarity">
    <text evidence="6">Belongs to the methyl-accepting chemotaxis (MCP) protein family.</text>
</comment>
<dbReference type="PANTHER" id="PTHR32089:SF112">
    <property type="entry name" value="LYSOZYME-LIKE PROTEIN-RELATED"/>
    <property type="match status" value="1"/>
</dbReference>
<dbReference type="PRINTS" id="PR00260">
    <property type="entry name" value="CHEMTRNSDUCR"/>
</dbReference>
<keyword evidence="11" id="KW-1185">Reference proteome</keyword>
<accession>A0A562I0X3</accession>
<dbReference type="Pfam" id="PF17201">
    <property type="entry name" value="Cache_3-Cache_2"/>
    <property type="match status" value="1"/>
</dbReference>
<organism evidence="10 11">
    <name type="scientific">Azomonas agilis</name>
    <dbReference type="NCBI Taxonomy" id="116849"/>
    <lineage>
        <taxon>Bacteria</taxon>
        <taxon>Pseudomonadati</taxon>
        <taxon>Pseudomonadota</taxon>
        <taxon>Gammaproteobacteria</taxon>
        <taxon>Pseudomonadales</taxon>
        <taxon>Pseudomonadaceae</taxon>
        <taxon>Azomonas</taxon>
    </lineage>
</organism>
<dbReference type="EMBL" id="VLKG01000007">
    <property type="protein sequence ID" value="TWH64670.1"/>
    <property type="molecule type" value="Genomic_DNA"/>
</dbReference>
<evidence type="ECO:0000313" key="11">
    <source>
        <dbReference type="Proteomes" id="UP000319627"/>
    </source>
</evidence>
<keyword evidence="5 7" id="KW-0807">Transducer</keyword>
<dbReference type="SMART" id="SM00283">
    <property type="entry name" value="MA"/>
    <property type="match status" value="1"/>
</dbReference>
<dbReference type="GO" id="GO:0007165">
    <property type="term" value="P:signal transduction"/>
    <property type="evidence" value="ECO:0007669"/>
    <property type="project" value="UniProtKB-KW"/>
</dbReference>
<evidence type="ECO:0000259" key="9">
    <source>
        <dbReference type="PROSITE" id="PS50885"/>
    </source>
</evidence>
<keyword evidence="4" id="KW-0472">Membrane</keyword>
<evidence type="ECO:0000256" key="5">
    <source>
        <dbReference type="ARBA" id="ARBA00023224"/>
    </source>
</evidence>
<dbReference type="AlphaFoldDB" id="A0A562I0X3"/>
<evidence type="ECO:0000259" key="8">
    <source>
        <dbReference type="PROSITE" id="PS50111"/>
    </source>
</evidence>
<reference evidence="10 11" key="1">
    <citation type="submission" date="2019-07" db="EMBL/GenBank/DDBJ databases">
        <title>Genomic Encyclopedia of Type Strains, Phase I: the one thousand microbial genomes (KMG-I) project.</title>
        <authorList>
            <person name="Kyrpides N."/>
        </authorList>
    </citation>
    <scope>NUCLEOTIDE SEQUENCE [LARGE SCALE GENOMIC DNA]</scope>
    <source>
        <strain evidence="10 11">DSM 375</strain>
    </source>
</reference>
<dbReference type="Gene3D" id="1.10.287.950">
    <property type="entry name" value="Methyl-accepting chemotaxis protein"/>
    <property type="match status" value="1"/>
</dbReference>
<protein>
    <submittedName>
        <fullName evidence="10">Methyl-accepting chemotaxis protein-2 (Aspartate sensor receptor)</fullName>
    </submittedName>
</protein>
<evidence type="ECO:0000256" key="6">
    <source>
        <dbReference type="ARBA" id="ARBA00029447"/>
    </source>
</evidence>
<dbReference type="SMART" id="SM00304">
    <property type="entry name" value="HAMP"/>
    <property type="match status" value="2"/>
</dbReference>
<dbReference type="PANTHER" id="PTHR32089">
    <property type="entry name" value="METHYL-ACCEPTING CHEMOTAXIS PROTEIN MCPB"/>
    <property type="match status" value="1"/>
</dbReference>
<dbReference type="CDD" id="cd06225">
    <property type="entry name" value="HAMP"/>
    <property type="match status" value="1"/>
</dbReference>
<comment type="subcellular location">
    <subcellularLocation>
        <location evidence="1">Membrane</location>
        <topology evidence="1">Multi-pass membrane protein</topology>
    </subcellularLocation>
</comment>
<feature type="domain" description="HAMP" evidence="9">
    <location>
        <begin position="322"/>
        <end position="375"/>
    </location>
</feature>
<evidence type="ECO:0000256" key="1">
    <source>
        <dbReference type="ARBA" id="ARBA00004141"/>
    </source>
</evidence>
<dbReference type="PROSITE" id="PS50111">
    <property type="entry name" value="CHEMOTAXIS_TRANSDUC_2"/>
    <property type="match status" value="1"/>
</dbReference>
<sequence>MTGLLLIATTLTTYWLSGILEHKSITNMQRANQQAIDLIDAYDAALKHSVEKLSQALHAQLSATPLLQTITSGPQPSLNSPPQIALQQILDRFNGTTGSAATVFIRQGDDFIRIATSLRTQQGSLATGTLLGQSHPALSHLLSGQSFSGKVQVLGRDYMTRYVPQLDPSGRVLAVLFVGLDFTDELTVLKEKIKSVTFGQSGYIFAVDAGQAAGTMTIHPTHEGTSLLSAKDPQGIAYIQEMIQAKNGQIEYQFANPDAPGTSPQSKLAVFNYYPEWNWVIASSCYTDELSTEAWAVHIRLFLAGLALSAIMAVVTSRTLHKWVTRPLGKAVLSIQEIARGNLAVHIPRHNNKDEVGQLLHATRQMTDSMAEAIAGIQGAVTRLSDSARKLSQASKQVATQSEQQSEAASKMAAGIEEMEASIRQMRDNATDASSLAQQAGHTSAEGAQVIEQAVSSIAKIAATVREASGSVSRLGQESAAIAKIVGTIRGIAEQTNLLALNAAIEAARAGEAGRGFAVVADEVKKLAQSTAASTQEIEGMIHTILSGTQSAVNSIETGVMQVEQGVSLAAQAGNSIASIKDSSEQVSKAVSCISLSLSEQSAASGELSKNVVNIAGTADKNASMAQISAQQAHTLEELAGCLNRQVSRFDLGERIILSV</sequence>
<evidence type="ECO:0000256" key="7">
    <source>
        <dbReference type="PROSITE-ProRule" id="PRU00284"/>
    </source>
</evidence>
<proteinExistence type="inferred from homology"/>
<evidence type="ECO:0000256" key="2">
    <source>
        <dbReference type="ARBA" id="ARBA00022692"/>
    </source>
</evidence>
<dbReference type="Proteomes" id="UP000319627">
    <property type="component" value="Unassembled WGS sequence"/>
</dbReference>
<keyword evidence="2" id="KW-0812">Transmembrane</keyword>
<dbReference type="Pfam" id="PF00672">
    <property type="entry name" value="HAMP"/>
    <property type="match status" value="1"/>
</dbReference>
<dbReference type="InterPro" id="IPR004089">
    <property type="entry name" value="MCPsignal_dom"/>
</dbReference>
<dbReference type="Pfam" id="PF00015">
    <property type="entry name" value="MCPsignal"/>
    <property type="match status" value="1"/>
</dbReference>
<dbReference type="SUPFAM" id="SSF103190">
    <property type="entry name" value="Sensory domain-like"/>
    <property type="match status" value="1"/>
</dbReference>
<dbReference type="SUPFAM" id="SSF58104">
    <property type="entry name" value="Methyl-accepting chemotaxis protein (MCP) signaling domain"/>
    <property type="match status" value="1"/>
</dbReference>
<gene>
    <name evidence="10" type="ORF">LX59_02015</name>
</gene>
<dbReference type="CDD" id="cd12912">
    <property type="entry name" value="PDC2_MCP_like"/>
    <property type="match status" value="1"/>
</dbReference>
<dbReference type="InterPro" id="IPR033462">
    <property type="entry name" value="Cache_3-Cache_2"/>
</dbReference>
<evidence type="ECO:0000313" key="10">
    <source>
        <dbReference type="EMBL" id="TWH64670.1"/>
    </source>
</evidence>
<keyword evidence="3" id="KW-1133">Transmembrane helix</keyword>
<comment type="caution">
    <text evidence="10">The sequence shown here is derived from an EMBL/GenBank/DDBJ whole genome shotgun (WGS) entry which is preliminary data.</text>
</comment>
<evidence type="ECO:0000256" key="4">
    <source>
        <dbReference type="ARBA" id="ARBA00023136"/>
    </source>
</evidence>
<dbReference type="FunFam" id="1.10.287.950:FF:000001">
    <property type="entry name" value="Methyl-accepting chemotaxis sensory transducer"/>
    <property type="match status" value="1"/>
</dbReference>
<dbReference type="GO" id="GO:0004888">
    <property type="term" value="F:transmembrane signaling receptor activity"/>
    <property type="evidence" value="ECO:0007669"/>
    <property type="project" value="InterPro"/>
</dbReference>
<name>A0A562I0X3_9GAMM</name>
<dbReference type="InterPro" id="IPR003660">
    <property type="entry name" value="HAMP_dom"/>
</dbReference>